<evidence type="ECO:0000313" key="2">
    <source>
        <dbReference type="Proteomes" id="UP000254051"/>
    </source>
</evidence>
<dbReference type="EMBL" id="UHJJ01000002">
    <property type="protein sequence ID" value="SUQ13251.1"/>
    <property type="molecule type" value="Genomic_DNA"/>
</dbReference>
<sequence>MSKKEDVFGQAKINEDTELLINLRKTLEEIKQI</sequence>
<dbReference type="AlphaFoldDB" id="A0A316A230"/>
<reference evidence="2" key="1">
    <citation type="submission" date="2017-07" db="EMBL/GenBank/DDBJ databases">
        <authorList>
            <person name="Varghese N."/>
            <person name="Submissions S."/>
        </authorList>
    </citation>
    <scope>NUCLEOTIDE SEQUENCE [LARGE SCALE GENOMIC DNA]</scope>
    <source>
        <strain evidence="2">NLAE-zl-C134</strain>
    </source>
</reference>
<keyword evidence="2" id="KW-1185">Reference proteome</keyword>
<evidence type="ECO:0000313" key="1">
    <source>
        <dbReference type="EMBL" id="SUQ13251.1"/>
    </source>
</evidence>
<dbReference type="Proteomes" id="UP000254051">
    <property type="component" value="Unassembled WGS sequence"/>
</dbReference>
<organism evidence="1 2">
    <name type="scientific">Faecalicatena contorta</name>
    <dbReference type="NCBI Taxonomy" id="39482"/>
    <lineage>
        <taxon>Bacteria</taxon>
        <taxon>Bacillati</taxon>
        <taxon>Bacillota</taxon>
        <taxon>Clostridia</taxon>
        <taxon>Lachnospirales</taxon>
        <taxon>Lachnospiraceae</taxon>
        <taxon>Faecalicatena</taxon>
    </lineage>
</organism>
<accession>A0A316A230</accession>
<proteinExistence type="predicted"/>
<protein>
    <submittedName>
        <fullName evidence="1">Uncharacterized protein</fullName>
    </submittedName>
</protein>
<name>A0A316A230_9FIRM</name>
<gene>
    <name evidence="1" type="ORF">SAMN05216529_102469</name>
</gene>